<organism evidence="3 4">
    <name type="scientific">Acanthocheilonema viteae</name>
    <name type="common">Filarial nematode worm</name>
    <name type="synonym">Dipetalonema viteae</name>
    <dbReference type="NCBI Taxonomy" id="6277"/>
    <lineage>
        <taxon>Eukaryota</taxon>
        <taxon>Metazoa</taxon>
        <taxon>Ecdysozoa</taxon>
        <taxon>Nematoda</taxon>
        <taxon>Chromadorea</taxon>
        <taxon>Rhabditida</taxon>
        <taxon>Spirurina</taxon>
        <taxon>Spiruromorpha</taxon>
        <taxon>Filarioidea</taxon>
        <taxon>Onchocercidae</taxon>
        <taxon>Acanthocheilonema</taxon>
    </lineage>
</organism>
<evidence type="ECO:0000256" key="2">
    <source>
        <dbReference type="SAM" id="MobiDB-lite"/>
    </source>
</evidence>
<dbReference type="AlphaFoldDB" id="A0A498S855"/>
<dbReference type="PANTHER" id="PTHR47385:SF11">
    <property type="entry name" value="PROTEIN UNC-87"/>
    <property type="match status" value="1"/>
</dbReference>
<dbReference type="PROSITE" id="PS51122">
    <property type="entry name" value="CALPONIN_2"/>
    <property type="match status" value="7"/>
</dbReference>
<name>A0A498S855_ACAVI</name>
<sequence length="515" mass="57976">MPAPAAPEQPQEEPNCATLPTYYYTSSYSDVPNYSTRPQNISHQNQRESKIYENLIMEITAEHQQQDSDSRHDSSHTNTQIEHLKIDSQKQERLQFDSKFLEEVGSNDNKIGVVYRQMNGHEANVITVSKENTQKNRLKIGQVSNVQKFQNEVQPNATMETRVAGQGQPKRIGRWTLAQLRQTDGIIPSQAGWNKGDSQKLMTNFGTPRNTQTKVKSENLAEIPEDILMRTHGEVRLQSGTNKFDSQRGMTGFGTGRDVCREGVHVNQAPSDLQPLDEEKIRLSDGIVRLQAGTNKYDSQKGMTGFGTARRETTKMKDTRHPEYDHEHPDQSEIPLQAGTNKFASQKGMTGFGTARRETTKIRDSAHPEYDPESSIDSTTIPSQMGSNKYASQKGMTGFGQPRWEVLDPSISWQNRKSQGMVRLQSGTNRFASQQGMTGFGTPRNTTYEAEAGELPYEDMKKSETIIPSQAGWNRGDSQKGMTGFGAPRDVKGKHLKRIWELEYPEEAEISLDRL</sequence>
<dbReference type="Pfam" id="PF00402">
    <property type="entry name" value="Calponin"/>
    <property type="match status" value="6"/>
</dbReference>
<dbReference type="GO" id="GO:0007015">
    <property type="term" value="P:actin filament organization"/>
    <property type="evidence" value="ECO:0007669"/>
    <property type="project" value="TreeGrafter"/>
</dbReference>
<dbReference type="PROSITE" id="PS01052">
    <property type="entry name" value="CALPONIN_1"/>
    <property type="match status" value="2"/>
</dbReference>
<dbReference type="OrthoDB" id="21595at2759"/>
<dbReference type="InterPro" id="IPR050606">
    <property type="entry name" value="Calponin-like"/>
</dbReference>
<keyword evidence="4" id="KW-1185">Reference proteome</keyword>
<accession>A0A498S855</accession>
<evidence type="ECO:0000256" key="1">
    <source>
        <dbReference type="ARBA" id="ARBA00009631"/>
    </source>
</evidence>
<evidence type="ECO:0000313" key="4">
    <source>
        <dbReference type="Proteomes" id="UP000276991"/>
    </source>
</evidence>
<dbReference type="EMBL" id="UPTC01000291">
    <property type="protein sequence ID" value="VBB27824.1"/>
    <property type="molecule type" value="Genomic_DNA"/>
</dbReference>
<comment type="similarity">
    <text evidence="1">Belongs to the calponin family.</text>
</comment>
<gene>
    <name evidence="3" type="ORF">NAV_LOCUS2654</name>
</gene>
<dbReference type="PANTHER" id="PTHR47385">
    <property type="entry name" value="CALPONIN"/>
    <property type="match status" value="1"/>
</dbReference>
<feature type="region of interest" description="Disordered" evidence="2">
    <location>
        <begin position="189"/>
        <end position="213"/>
    </location>
</feature>
<feature type="region of interest" description="Disordered" evidence="2">
    <location>
        <begin position="470"/>
        <end position="489"/>
    </location>
</feature>
<dbReference type="InterPro" id="IPR000557">
    <property type="entry name" value="Calponin_repeat"/>
</dbReference>
<feature type="compositionally biased region" description="Basic and acidic residues" evidence="2">
    <location>
        <begin position="62"/>
        <end position="75"/>
    </location>
</feature>
<feature type="compositionally biased region" description="Polar residues" evidence="2">
    <location>
        <begin position="200"/>
        <end position="213"/>
    </location>
</feature>
<reference evidence="3 4" key="1">
    <citation type="submission" date="2018-08" db="EMBL/GenBank/DDBJ databases">
        <authorList>
            <person name="Laetsch R D."/>
            <person name="Stevens L."/>
            <person name="Kumar S."/>
            <person name="Blaxter L. M."/>
        </authorList>
    </citation>
    <scope>NUCLEOTIDE SEQUENCE [LARGE SCALE GENOMIC DNA]</scope>
</reference>
<feature type="region of interest" description="Disordered" evidence="2">
    <location>
        <begin position="364"/>
        <end position="393"/>
    </location>
</feature>
<proteinExistence type="inferred from homology"/>
<dbReference type="STRING" id="6277.A0A498S855"/>
<dbReference type="GO" id="GO:0015629">
    <property type="term" value="C:actin cytoskeleton"/>
    <property type="evidence" value="ECO:0007669"/>
    <property type="project" value="TreeGrafter"/>
</dbReference>
<feature type="compositionally biased region" description="Polar residues" evidence="2">
    <location>
        <begin position="375"/>
        <end position="393"/>
    </location>
</feature>
<evidence type="ECO:0000313" key="3">
    <source>
        <dbReference type="EMBL" id="VBB27824.1"/>
    </source>
</evidence>
<dbReference type="Proteomes" id="UP000276991">
    <property type="component" value="Unassembled WGS sequence"/>
</dbReference>
<dbReference type="GO" id="GO:0051015">
    <property type="term" value="F:actin filament binding"/>
    <property type="evidence" value="ECO:0007669"/>
    <property type="project" value="TreeGrafter"/>
</dbReference>
<protein>
    <recommendedName>
        <fullName evidence="5">Calponin homolog OV9M</fullName>
    </recommendedName>
</protein>
<evidence type="ECO:0008006" key="5">
    <source>
        <dbReference type="Google" id="ProtNLM"/>
    </source>
</evidence>
<feature type="region of interest" description="Disordered" evidence="2">
    <location>
        <begin position="62"/>
        <end position="89"/>
    </location>
</feature>